<feature type="compositionally biased region" description="Basic and acidic residues" evidence="1">
    <location>
        <begin position="52"/>
        <end position="64"/>
    </location>
</feature>
<feature type="region of interest" description="Disordered" evidence="1">
    <location>
        <begin position="146"/>
        <end position="317"/>
    </location>
</feature>
<dbReference type="Proteomes" id="UP001526201">
    <property type="component" value="Unassembled WGS sequence"/>
</dbReference>
<gene>
    <name evidence="2" type="ORF">H7J73_19930</name>
</gene>
<feature type="region of interest" description="Disordered" evidence="1">
    <location>
        <begin position="1"/>
        <end position="34"/>
    </location>
</feature>
<feature type="compositionally biased region" description="Polar residues" evidence="1">
    <location>
        <begin position="1"/>
        <end position="10"/>
    </location>
</feature>
<proteinExistence type="predicted"/>
<feature type="compositionally biased region" description="Gly residues" evidence="1">
    <location>
        <begin position="175"/>
        <end position="190"/>
    </location>
</feature>
<sequence length="317" mass="31034">MSGGDTTQIDPTKWGELTTLPPPPGITADTPITGMSPAELAGALLSAAAALDDPKDQADAEAGHTKRTAASADAATQFPEQETQQAGKMDGLGQESQMAQQIPQMLSSVGGALSGAMGGLMQPLTQIPQQLAQTGQQLLQQGMGAMKDAGGKMPEDLAGQGLGGLPAGEDAAKLGEGGGGSGSGGGGGLGTTSPTAMLGPPATPSATTTPTSGRSMPPVAAASGPTPTATQGGMGGMPMMPHGGMGGGGDGKDDKAATKRVAVPSVKNGAPVQGRIATPPSAPTVAKKVDGKTVASKRIVIPSDRANDKAEGDDKDR</sequence>
<accession>A0ABT3CFL3</accession>
<feature type="compositionally biased region" description="Basic and acidic residues" evidence="1">
    <location>
        <begin position="305"/>
        <end position="317"/>
    </location>
</feature>
<dbReference type="RefSeq" id="WP_264069398.1">
    <property type="nucleotide sequence ID" value="NZ_JACKTY010000032.1"/>
</dbReference>
<feature type="compositionally biased region" description="Low complexity" evidence="1">
    <location>
        <begin position="224"/>
        <end position="242"/>
    </location>
</feature>
<evidence type="ECO:0000313" key="3">
    <source>
        <dbReference type="Proteomes" id="UP001526201"/>
    </source>
</evidence>
<reference evidence="2 3" key="1">
    <citation type="journal article" date="2022" name="BMC Genomics">
        <title>Comparative genome analysis of mycobacteria focusing on tRNA and non-coding RNA.</title>
        <authorList>
            <person name="Behra P.R.K."/>
            <person name="Pettersson B.M.F."/>
            <person name="Ramesh M."/>
            <person name="Das S."/>
            <person name="Dasgupta S."/>
            <person name="Kirsebom L.A."/>
        </authorList>
    </citation>
    <scope>NUCLEOTIDE SEQUENCE [LARGE SCALE GENOMIC DNA]</scope>
    <source>
        <strain evidence="2 3">DSM 44078</strain>
    </source>
</reference>
<name>A0ABT3CFL3_9MYCO</name>
<protein>
    <submittedName>
        <fullName evidence="2">Uncharacterized protein</fullName>
    </submittedName>
</protein>
<organism evidence="2 3">
    <name type="scientific">Mycolicibacterium komossense</name>
    <dbReference type="NCBI Taxonomy" id="1779"/>
    <lineage>
        <taxon>Bacteria</taxon>
        <taxon>Bacillati</taxon>
        <taxon>Actinomycetota</taxon>
        <taxon>Actinomycetes</taxon>
        <taxon>Mycobacteriales</taxon>
        <taxon>Mycobacteriaceae</taxon>
        <taxon>Mycolicibacterium</taxon>
    </lineage>
</organism>
<dbReference type="EMBL" id="JACKTY010000032">
    <property type="protein sequence ID" value="MCV7228285.1"/>
    <property type="molecule type" value="Genomic_DNA"/>
</dbReference>
<keyword evidence="3" id="KW-1185">Reference proteome</keyword>
<evidence type="ECO:0000313" key="2">
    <source>
        <dbReference type="EMBL" id="MCV7228285.1"/>
    </source>
</evidence>
<feature type="region of interest" description="Disordered" evidence="1">
    <location>
        <begin position="52"/>
        <end position="100"/>
    </location>
</feature>
<evidence type="ECO:0000256" key="1">
    <source>
        <dbReference type="SAM" id="MobiDB-lite"/>
    </source>
</evidence>
<comment type="caution">
    <text evidence="2">The sequence shown here is derived from an EMBL/GenBank/DDBJ whole genome shotgun (WGS) entry which is preliminary data.</text>
</comment>